<organism evidence="10 11">
    <name type="scientific">Candidatus Alloenteromonas pullistercoris</name>
    <dbReference type="NCBI Taxonomy" id="2840785"/>
    <lineage>
        <taxon>Bacteria</taxon>
        <taxon>Bacillati</taxon>
        <taxon>Bacillota</taxon>
        <taxon>Bacillota incertae sedis</taxon>
        <taxon>Candidatus Alloenteromonas</taxon>
    </lineage>
</organism>
<keyword evidence="3 5" id="KW-0378">Hydrolase</keyword>
<feature type="active site" description="Proton donor" evidence="6">
    <location>
        <position position="518"/>
    </location>
</feature>
<dbReference type="PANTHER" id="PTHR43053">
    <property type="entry name" value="GLYCOSIDASE FAMILY 31"/>
    <property type="match status" value="1"/>
</dbReference>
<evidence type="ECO:0000256" key="5">
    <source>
        <dbReference type="PIRNR" id="PIRNR005536"/>
    </source>
</evidence>
<feature type="domain" description="Glycosyl hydrolase family 36 N-terminal" evidence="9">
    <location>
        <begin position="30"/>
        <end position="262"/>
    </location>
</feature>
<evidence type="ECO:0000256" key="2">
    <source>
        <dbReference type="ARBA" id="ARBA00012755"/>
    </source>
</evidence>
<accession>A0A9D9DGL3</accession>
<dbReference type="Gene3D" id="3.20.20.70">
    <property type="entry name" value="Aldolase class I"/>
    <property type="match status" value="1"/>
</dbReference>
<evidence type="ECO:0000256" key="6">
    <source>
        <dbReference type="PIRSR" id="PIRSR005536-1"/>
    </source>
</evidence>
<dbReference type="GO" id="GO:0004557">
    <property type="term" value="F:alpha-galactosidase activity"/>
    <property type="evidence" value="ECO:0007669"/>
    <property type="project" value="UniProtKB-UniRule"/>
</dbReference>
<dbReference type="InterPro" id="IPR002252">
    <property type="entry name" value="Glyco_hydro_36"/>
</dbReference>
<reference evidence="10" key="2">
    <citation type="journal article" date="2021" name="PeerJ">
        <title>Extensive microbial diversity within the chicken gut microbiome revealed by metagenomics and culture.</title>
        <authorList>
            <person name="Gilroy R."/>
            <person name="Ravi A."/>
            <person name="Getino M."/>
            <person name="Pursley I."/>
            <person name="Horton D.L."/>
            <person name="Alikhan N.F."/>
            <person name="Baker D."/>
            <person name="Gharbi K."/>
            <person name="Hall N."/>
            <person name="Watson M."/>
            <person name="Adriaenssens E.M."/>
            <person name="Foster-Nyarko E."/>
            <person name="Jarju S."/>
            <person name="Secka A."/>
            <person name="Antonio M."/>
            <person name="Oren A."/>
            <person name="Chaudhuri R.R."/>
            <person name="La Ragione R."/>
            <person name="Hildebrand F."/>
            <person name="Pallen M.J."/>
        </authorList>
    </citation>
    <scope>NUCLEOTIDE SEQUENCE</scope>
    <source>
        <strain evidence="10">17113</strain>
    </source>
</reference>
<comment type="catalytic activity">
    <reaction evidence="1 5">
        <text>Hydrolysis of terminal, non-reducing alpha-D-galactose residues in alpha-D-galactosides, including galactose oligosaccharides, galactomannans and galactolipids.</text>
        <dbReference type="EC" id="3.2.1.22"/>
    </reaction>
</comment>
<dbReference type="InterPro" id="IPR013785">
    <property type="entry name" value="Aldolase_TIM"/>
</dbReference>
<dbReference type="Pfam" id="PF02065">
    <property type="entry name" value="Melibiase"/>
    <property type="match status" value="1"/>
</dbReference>
<dbReference type="GO" id="GO:0016052">
    <property type="term" value="P:carbohydrate catabolic process"/>
    <property type="evidence" value="ECO:0007669"/>
    <property type="project" value="InterPro"/>
</dbReference>
<dbReference type="InterPro" id="IPR017853">
    <property type="entry name" value="GH"/>
</dbReference>
<reference evidence="10" key="1">
    <citation type="submission" date="2020-10" db="EMBL/GenBank/DDBJ databases">
        <authorList>
            <person name="Gilroy R."/>
        </authorList>
    </citation>
    <scope>NUCLEOTIDE SEQUENCE</scope>
    <source>
        <strain evidence="10">17113</strain>
    </source>
</reference>
<feature type="binding site" evidence="7">
    <location>
        <position position="518"/>
    </location>
    <ligand>
        <name>substrate</name>
    </ligand>
</feature>
<feature type="active site" description="Nucleophile" evidence="6">
    <location>
        <position position="457"/>
    </location>
</feature>
<dbReference type="PIRSF" id="PIRSF005536">
    <property type="entry name" value="Agal"/>
    <property type="match status" value="1"/>
</dbReference>
<dbReference type="AlphaFoldDB" id="A0A9D9DGL3"/>
<dbReference type="EC" id="3.2.1.22" evidence="2 5"/>
<protein>
    <recommendedName>
        <fullName evidence="2 5">Alpha-galactosidase</fullName>
        <ecNumber evidence="2 5">3.2.1.22</ecNumber>
    </recommendedName>
</protein>
<dbReference type="InterPro" id="IPR031705">
    <property type="entry name" value="Glyco_hydro_36_C"/>
</dbReference>
<dbReference type="Gene3D" id="2.60.40.1180">
    <property type="entry name" value="Golgi alpha-mannosidase II"/>
    <property type="match status" value="1"/>
</dbReference>
<dbReference type="Gene3D" id="2.70.98.60">
    <property type="entry name" value="alpha-galactosidase from lactobacil brevis"/>
    <property type="match status" value="1"/>
</dbReference>
<dbReference type="PRINTS" id="PR00743">
    <property type="entry name" value="GLHYDRLASE36"/>
</dbReference>
<proteinExistence type="inferred from homology"/>
<dbReference type="InterPro" id="IPR031704">
    <property type="entry name" value="Glyco_hydro_36_N"/>
</dbReference>
<feature type="binding site" evidence="7">
    <location>
        <begin position="349"/>
        <end position="350"/>
    </location>
    <ligand>
        <name>substrate</name>
    </ligand>
</feature>
<evidence type="ECO:0000256" key="4">
    <source>
        <dbReference type="ARBA" id="ARBA00023295"/>
    </source>
</evidence>
<sequence>MPIEVNEKTMTFRLRGLGFEYRFFVNADGVLVLLHHGKPLPDSDLEGANAFSQEWSQWHYDGKERQYDRYAEDKSLCLIPSQGKSDHRGGVVERCDGGKVDFRFQSYRVYKGKPFGGDLPHFRQDGYESLELTLISGPLRLFETYSVNPDSPLLLVNRRIENLGDDLCLSRLDSANLDLPFVGTLLHFPGSWGNERNITYEPLSEGRKTLYSEEGRSSHLESPFAYFLGQGARLFSFLYSGSFHIDFGVSSFGCTRVRIGIGSGSYLLKKGQSFELPEALIGFGESLESLSVSYKREVSKNLLPNRKKQAANRILLNSWEGCYFDFDTNKVKNYIDAAKKIGAELFVLDDGWFGGRNDDSSSLGDWFVNEDKIDLREVIDHCHHQGLLFGIWIEPEMISPSSLLYKAHPEYALGEGDRSLIRHQLVLDLDNPEAYAYIRDSLFALFDAYDIDYVKWDHNRAIDEGSAEKKHRLVLAYYRLIKELSSRYPDILFHGCASGGGRYDLGTLSYFDEVWGSDELDPGMRLNILKGSSYLFPLSTFGAHVGKNAGWSMGDKAKIAFFGTYGFEFDPRMVDEDGRKQLAEINSLFRRYHESVINQGDLYHLDVIDGYGFCSVSGDRKTAISLFASIGKLAKKYRHLRLKGLDPNRVYSLNGERRSGAYWMEIGIDLTRHIEPCSANLYVLEGQDE</sequence>
<comment type="caution">
    <text evidence="10">The sequence shown here is derived from an EMBL/GenBank/DDBJ whole genome shotgun (WGS) entry which is preliminary data.</text>
</comment>
<dbReference type="InterPro" id="IPR013780">
    <property type="entry name" value="Glyco_hydro_b"/>
</dbReference>
<evidence type="ECO:0000259" key="8">
    <source>
        <dbReference type="Pfam" id="PF16874"/>
    </source>
</evidence>
<comment type="similarity">
    <text evidence="5">Belongs to the glycosyl hydrolase.</text>
</comment>
<evidence type="ECO:0000313" key="11">
    <source>
        <dbReference type="Proteomes" id="UP000823634"/>
    </source>
</evidence>
<name>A0A9D9DGL3_9FIRM</name>
<dbReference type="EMBL" id="JADINA010000016">
    <property type="protein sequence ID" value="MBO8426076.1"/>
    <property type="molecule type" value="Genomic_DNA"/>
</dbReference>
<gene>
    <name evidence="10" type="ORF">IAC61_02000</name>
</gene>
<keyword evidence="4 5" id="KW-0326">Glycosidase</keyword>
<dbReference type="InterPro" id="IPR050985">
    <property type="entry name" value="Alpha-glycosidase_related"/>
</dbReference>
<evidence type="ECO:0000256" key="7">
    <source>
        <dbReference type="PIRSR" id="PIRSR005536-2"/>
    </source>
</evidence>
<dbReference type="Pfam" id="PF16874">
    <property type="entry name" value="Glyco_hydro_36C"/>
    <property type="match status" value="1"/>
</dbReference>
<evidence type="ECO:0000256" key="3">
    <source>
        <dbReference type="ARBA" id="ARBA00022801"/>
    </source>
</evidence>
<dbReference type="PANTHER" id="PTHR43053:SF3">
    <property type="entry name" value="ALPHA-GALACTOSIDASE C-RELATED"/>
    <property type="match status" value="1"/>
</dbReference>
<feature type="binding site" evidence="7">
    <location>
        <begin position="455"/>
        <end position="459"/>
    </location>
    <ligand>
        <name>substrate</name>
    </ligand>
</feature>
<dbReference type="CDD" id="cd14791">
    <property type="entry name" value="GH36"/>
    <property type="match status" value="1"/>
</dbReference>
<dbReference type="SUPFAM" id="SSF51445">
    <property type="entry name" value="(Trans)glycosidases"/>
    <property type="match status" value="1"/>
</dbReference>
<dbReference type="InterPro" id="IPR038417">
    <property type="entry name" value="Alpga-gal_N_sf"/>
</dbReference>
<evidence type="ECO:0000313" key="10">
    <source>
        <dbReference type="EMBL" id="MBO8426076.1"/>
    </source>
</evidence>
<feature type="binding site" evidence="7">
    <location>
        <position position="496"/>
    </location>
    <ligand>
        <name>substrate</name>
    </ligand>
</feature>
<dbReference type="Proteomes" id="UP000823634">
    <property type="component" value="Unassembled WGS sequence"/>
</dbReference>
<feature type="binding site" evidence="7">
    <location>
        <position position="192"/>
    </location>
    <ligand>
        <name>substrate</name>
    </ligand>
</feature>
<feature type="binding site" evidence="7">
    <location>
        <position position="422"/>
    </location>
    <ligand>
        <name>substrate</name>
    </ligand>
</feature>
<evidence type="ECO:0000256" key="1">
    <source>
        <dbReference type="ARBA" id="ARBA00001255"/>
    </source>
</evidence>
<dbReference type="Pfam" id="PF16875">
    <property type="entry name" value="Glyco_hydro_36N"/>
    <property type="match status" value="1"/>
</dbReference>
<evidence type="ECO:0000259" key="9">
    <source>
        <dbReference type="Pfam" id="PF16875"/>
    </source>
</evidence>
<feature type="domain" description="Glycosyl hydrolase family 36 C-terminal" evidence="8">
    <location>
        <begin position="616"/>
        <end position="684"/>
    </location>
</feature>